<proteinExistence type="predicted"/>
<dbReference type="Pfam" id="PF04991">
    <property type="entry name" value="LicD"/>
    <property type="match status" value="1"/>
</dbReference>
<feature type="non-terminal residue" evidence="2">
    <location>
        <position position="1"/>
    </location>
</feature>
<dbReference type="AlphaFoldDB" id="X0Y1Z0"/>
<name>X0Y1Z0_9ZZZZ</name>
<feature type="domain" description="LicD/FKTN/FKRP nucleotidyltransferase" evidence="1">
    <location>
        <begin position="3"/>
        <end position="35"/>
    </location>
</feature>
<organism evidence="2">
    <name type="scientific">marine sediment metagenome</name>
    <dbReference type="NCBI Taxonomy" id="412755"/>
    <lineage>
        <taxon>unclassified sequences</taxon>
        <taxon>metagenomes</taxon>
        <taxon>ecological metagenomes</taxon>
    </lineage>
</organism>
<evidence type="ECO:0000313" key="2">
    <source>
        <dbReference type="EMBL" id="GAG42768.1"/>
    </source>
</evidence>
<dbReference type="InterPro" id="IPR007074">
    <property type="entry name" value="LicD/FKTN/FKRP_NTP_transf"/>
</dbReference>
<reference evidence="2" key="1">
    <citation type="journal article" date="2014" name="Front. Microbiol.">
        <title>High frequency of phylogenetically diverse reductive dehalogenase-homologous genes in deep subseafloor sedimentary metagenomes.</title>
        <authorList>
            <person name="Kawai M."/>
            <person name="Futagami T."/>
            <person name="Toyoda A."/>
            <person name="Takaki Y."/>
            <person name="Nishi S."/>
            <person name="Hori S."/>
            <person name="Arai W."/>
            <person name="Tsubouchi T."/>
            <person name="Morono Y."/>
            <person name="Uchiyama I."/>
            <person name="Ito T."/>
            <person name="Fujiyama A."/>
            <person name="Inagaki F."/>
            <person name="Takami H."/>
        </authorList>
    </citation>
    <scope>NUCLEOTIDE SEQUENCE</scope>
    <source>
        <strain evidence="2">Expedition CK06-06</strain>
    </source>
</reference>
<dbReference type="GO" id="GO:0009100">
    <property type="term" value="P:glycoprotein metabolic process"/>
    <property type="evidence" value="ECO:0007669"/>
    <property type="project" value="UniProtKB-ARBA"/>
</dbReference>
<accession>X0Y1Z0</accession>
<evidence type="ECO:0000259" key="1">
    <source>
        <dbReference type="Pfam" id="PF04991"/>
    </source>
</evidence>
<dbReference type="EMBL" id="BARS01057744">
    <property type="protein sequence ID" value="GAG42768.1"/>
    <property type="molecule type" value="Genomic_DNA"/>
</dbReference>
<protein>
    <recommendedName>
        <fullName evidence="1">LicD/FKTN/FKRP nucleotidyltransferase domain-containing protein</fullName>
    </recommendedName>
</protein>
<comment type="caution">
    <text evidence="2">The sequence shown here is derived from an EMBL/GenBank/DDBJ whole genome shotgun (WGS) entry which is preliminary data.</text>
</comment>
<gene>
    <name evidence="2" type="ORF">S01H1_84537</name>
</gene>
<sequence>ATSLNIQTFLYYGTCLGFVRDGGYIIGDNDIDVGILGGLEELTAKLVEKGFINRRTYGKNRHFLKYGILLDIYFKFSGRNFFQSFDKVNYKNRDYNVPHPIEEYLKARYGDWKIKKLRKVWEG</sequence>